<dbReference type="PANTHER" id="PTHR35190:SF2">
    <property type="entry name" value="PROTEIN DCD1B"/>
    <property type="match status" value="1"/>
</dbReference>
<dbReference type="InterPro" id="IPR005079">
    <property type="entry name" value="Peptidase_C45_hydrolase"/>
</dbReference>
<dbReference type="Gene3D" id="1.25.40.10">
    <property type="entry name" value="Tetratricopeptide repeat domain"/>
    <property type="match status" value="1"/>
</dbReference>
<dbReference type="InterPro" id="IPR047803">
    <property type="entry name" value="DCD1A/B-like"/>
</dbReference>
<keyword evidence="2" id="KW-0808">Transferase</keyword>
<sequence length="576" mass="64187">MNPKTHPLAVIQLKGTQEEMGRQFGEIMQEIGQFEPIFDFYPVMAQNLLLGSLPRNKRNALSKATISFLVKAAQNRMRKTRPYEFSRRTIASLQAAGRSEKIEKDLFTMDAFQNSIGILGMLHVLPELSKFVGRENLPQIAACTSVGVWGNQSRDGKLYHARNFDFPGVGVWDVRPIVVFCTPEKGMNYGYVACRGADVPGITSFNEAGLTLAFHTRFHKKVGFDGLGVIDFGHKIISEARSIRDAVDLARHYKINSTWGAIVTNYKEKGPKAAIIETNYGDIDVTYSRPEKDSIINTNHYQSDRLRQGEILAAPVFYHHCLARYERAQGLLDSQKKKGTDVKDLQQILDDTADADGGQKKTMGSTIRQITSVKSVVMSPEAKKIYVSVGTAPTGSGPYLEIPMTWGAPGYKILETEKKKSKQKKNTSYSSSPISHYKNAMLINDDPALGGTEDILKELRFASESEKGDPSLLFLQAVLQMESGRLRSAEELLEEAYRLEGSPFRKQQAGLWLARTQSALGKKASARQFYDSVLSAKNSPLGEVWKRKAISDKGKYSLRKLKNVTPNFLLVDANEL</sequence>
<proteinExistence type="predicted"/>
<name>A0A2M9Z775_9LEPT</name>
<dbReference type="EMBL" id="NPDT01000011">
    <property type="protein sequence ID" value="PJZ64283.1"/>
    <property type="molecule type" value="Genomic_DNA"/>
</dbReference>
<reference evidence="2 3" key="1">
    <citation type="submission" date="2017-07" db="EMBL/GenBank/DDBJ databases">
        <title>Leptospira spp. isolated from tropical soils.</title>
        <authorList>
            <person name="Thibeaux R."/>
            <person name="Iraola G."/>
            <person name="Ferres I."/>
            <person name="Bierque E."/>
            <person name="Girault D."/>
            <person name="Soupe-Gilbert M.-E."/>
            <person name="Picardeau M."/>
            <person name="Goarant C."/>
        </authorList>
    </citation>
    <scope>NUCLEOTIDE SEQUENCE [LARGE SCALE GENOMIC DNA]</scope>
    <source>
        <strain evidence="2 3">FH2-C-A2</strain>
    </source>
</reference>
<dbReference type="InterPro" id="IPR047794">
    <property type="entry name" value="C45_proenzyme-like"/>
</dbReference>
<feature type="domain" description="Peptidase C45 hydrolase" evidence="1">
    <location>
        <begin position="156"/>
        <end position="390"/>
    </location>
</feature>
<dbReference type="PANTHER" id="PTHR35190">
    <property type="entry name" value="PROTEIN DCD1B"/>
    <property type="match status" value="1"/>
</dbReference>
<evidence type="ECO:0000313" key="3">
    <source>
        <dbReference type="Proteomes" id="UP000231912"/>
    </source>
</evidence>
<evidence type="ECO:0000259" key="1">
    <source>
        <dbReference type="Pfam" id="PF03417"/>
    </source>
</evidence>
<protein>
    <submittedName>
        <fullName evidence="2">Acyl-CoA--6-aminopenicillanic acid acyltransferase</fullName>
    </submittedName>
</protein>
<evidence type="ECO:0000313" key="2">
    <source>
        <dbReference type="EMBL" id="PJZ64283.1"/>
    </source>
</evidence>
<dbReference type="GO" id="GO:0016746">
    <property type="term" value="F:acyltransferase activity"/>
    <property type="evidence" value="ECO:0007669"/>
    <property type="project" value="UniProtKB-KW"/>
</dbReference>
<dbReference type="RefSeq" id="WP_100760338.1">
    <property type="nucleotide sequence ID" value="NZ_NPDT01000011.1"/>
</dbReference>
<dbReference type="Proteomes" id="UP000231912">
    <property type="component" value="Unassembled WGS sequence"/>
</dbReference>
<comment type="caution">
    <text evidence="2">The sequence shown here is derived from an EMBL/GenBank/DDBJ whole genome shotgun (WGS) entry which is preliminary data.</text>
</comment>
<dbReference type="SUPFAM" id="SSF48452">
    <property type="entry name" value="TPR-like"/>
    <property type="match status" value="1"/>
</dbReference>
<dbReference type="InterPro" id="IPR011990">
    <property type="entry name" value="TPR-like_helical_dom_sf"/>
</dbReference>
<organism evidence="2 3">
    <name type="scientific">Leptospira wolffii</name>
    <dbReference type="NCBI Taxonomy" id="409998"/>
    <lineage>
        <taxon>Bacteria</taxon>
        <taxon>Pseudomonadati</taxon>
        <taxon>Spirochaetota</taxon>
        <taxon>Spirochaetia</taxon>
        <taxon>Leptospirales</taxon>
        <taxon>Leptospiraceae</taxon>
        <taxon>Leptospira</taxon>
    </lineage>
</organism>
<accession>A0A2M9Z775</accession>
<dbReference type="Pfam" id="PF03417">
    <property type="entry name" value="AAT"/>
    <property type="match status" value="1"/>
</dbReference>
<keyword evidence="2" id="KW-0012">Acyltransferase</keyword>
<dbReference type="Gene3D" id="3.60.60.10">
    <property type="entry name" value="Penicillin V Acylase, Chain A"/>
    <property type="match status" value="1"/>
</dbReference>
<dbReference type="NCBIfam" id="NF040521">
    <property type="entry name" value="C45_proenzyme"/>
    <property type="match status" value="1"/>
</dbReference>
<gene>
    <name evidence="2" type="ORF">CH371_19435</name>
</gene>
<dbReference type="AlphaFoldDB" id="A0A2M9Z775"/>